<proteinExistence type="predicted"/>
<keyword evidence="8" id="KW-1185">Reference proteome</keyword>
<dbReference type="RefSeq" id="WP_341371588.1">
    <property type="nucleotide sequence ID" value="NZ_JBBPCO010000012.1"/>
</dbReference>
<feature type="domain" description="Cytochrome c" evidence="6">
    <location>
        <begin position="44"/>
        <end position="184"/>
    </location>
</feature>
<dbReference type="InterPro" id="IPR009056">
    <property type="entry name" value="Cyt_c-like_dom"/>
</dbReference>
<comment type="caution">
    <text evidence="7">The sequence shown here is derived from an EMBL/GenBank/DDBJ whole genome shotgun (WGS) entry which is preliminary data.</text>
</comment>
<evidence type="ECO:0000313" key="7">
    <source>
        <dbReference type="EMBL" id="MEK8090536.1"/>
    </source>
</evidence>
<keyword evidence="1 4" id="KW-0349">Heme</keyword>
<evidence type="ECO:0000256" key="4">
    <source>
        <dbReference type="PROSITE-ProRule" id="PRU00433"/>
    </source>
</evidence>
<dbReference type="Pfam" id="PF02433">
    <property type="entry name" value="FixO"/>
    <property type="match status" value="1"/>
</dbReference>
<dbReference type="Gene3D" id="1.10.760.10">
    <property type="entry name" value="Cytochrome c-like domain"/>
    <property type="match status" value="1"/>
</dbReference>
<protein>
    <submittedName>
        <fullName evidence="7">Cbb3-type cytochrome c oxidase subunit II</fullName>
    </submittedName>
</protein>
<dbReference type="InterPro" id="IPR003468">
    <property type="entry name" value="Cyt_c_oxidase_monohaem-su/FixO"/>
</dbReference>
<gene>
    <name evidence="7" type="ORF">WOB96_12300</name>
</gene>
<dbReference type="EMBL" id="JBBPCO010000012">
    <property type="protein sequence ID" value="MEK8090536.1"/>
    <property type="molecule type" value="Genomic_DNA"/>
</dbReference>
<dbReference type="PROSITE" id="PS51007">
    <property type="entry name" value="CYTC"/>
    <property type="match status" value="1"/>
</dbReference>
<name>A0ABU9DAJ2_9PROT</name>
<evidence type="ECO:0000313" key="8">
    <source>
        <dbReference type="Proteomes" id="UP001446205"/>
    </source>
</evidence>
<dbReference type="SUPFAM" id="SSF46626">
    <property type="entry name" value="Cytochrome c"/>
    <property type="match status" value="1"/>
</dbReference>
<dbReference type="InterPro" id="IPR036909">
    <property type="entry name" value="Cyt_c-like_dom_sf"/>
</dbReference>
<accession>A0ABU9DAJ2</accession>
<reference evidence="7 8" key="1">
    <citation type="submission" date="2024-04" db="EMBL/GenBank/DDBJ databases">
        <authorList>
            <person name="Abashina T."/>
            <person name="Shaikin A."/>
        </authorList>
    </citation>
    <scope>NUCLEOTIDE SEQUENCE [LARGE SCALE GENOMIC DNA]</scope>
    <source>
        <strain evidence="7 8">AAFK</strain>
    </source>
</reference>
<feature type="region of interest" description="Disordered" evidence="5">
    <location>
        <begin position="187"/>
        <end position="213"/>
    </location>
</feature>
<dbReference type="Proteomes" id="UP001446205">
    <property type="component" value="Unassembled WGS sequence"/>
</dbReference>
<feature type="compositionally biased region" description="Low complexity" evidence="5">
    <location>
        <begin position="193"/>
        <end position="213"/>
    </location>
</feature>
<keyword evidence="2 4" id="KW-0479">Metal-binding</keyword>
<evidence type="ECO:0000256" key="2">
    <source>
        <dbReference type="ARBA" id="ARBA00022723"/>
    </source>
</evidence>
<evidence type="ECO:0000256" key="5">
    <source>
        <dbReference type="SAM" id="MobiDB-lite"/>
    </source>
</evidence>
<sequence length="213" mass="23245">MSRILVLLLGAVAAVTFAALVLVAIPKALLGQVQPPAQLKPYTAEQAKGRMVYVQNGCVYCHSQQVRDLAITTDAQRGWGRPSVPADYYYDQPHLLGTMRTGPDLMNVGARLPDPQWQLLHLYQPRALVPWSIMPSFPYLFALKDRAAPGDTVVKVPAEFAPVGKVVVARPEAVALVNYLLSLNHTYPPPEEQQPTEATSEAAQPATQAPQAR</sequence>
<keyword evidence="3 4" id="KW-0408">Iron</keyword>
<evidence type="ECO:0000256" key="1">
    <source>
        <dbReference type="ARBA" id="ARBA00022617"/>
    </source>
</evidence>
<evidence type="ECO:0000259" key="6">
    <source>
        <dbReference type="PROSITE" id="PS51007"/>
    </source>
</evidence>
<evidence type="ECO:0000256" key="3">
    <source>
        <dbReference type="ARBA" id="ARBA00023004"/>
    </source>
</evidence>
<organism evidence="7 8">
    <name type="scientific">Thermithiobacillus plumbiphilus</name>
    <dbReference type="NCBI Taxonomy" id="1729899"/>
    <lineage>
        <taxon>Bacteria</taxon>
        <taxon>Pseudomonadati</taxon>
        <taxon>Pseudomonadota</taxon>
        <taxon>Acidithiobacillia</taxon>
        <taxon>Acidithiobacillales</taxon>
        <taxon>Thermithiobacillaceae</taxon>
        <taxon>Thermithiobacillus</taxon>
    </lineage>
</organism>